<dbReference type="SUPFAM" id="SSF53167">
    <property type="entry name" value="Purine and uridine phosphorylases"/>
    <property type="match status" value="1"/>
</dbReference>
<comment type="caution">
    <text evidence="1">The sequence shown here is derived from an EMBL/GenBank/DDBJ whole genome shotgun (WGS) entry which is preliminary data.</text>
</comment>
<feature type="non-terminal residue" evidence="1">
    <location>
        <position position="1"/>
    </location>
</feature>
<dbReference type="GO" id="GO:0008930">
    <property type="term" value="F:methylthioadenosine nucleosidase activity"/>
    <property type="evidence" value="ECO:0007669"/>
    <property type="project" value="TreeGrafter"/>
</dbReference>
<accession>A0AAU9XQ01</accession>
<organism evidence="1 2">
    <name type="scientific">Pocillopora meandrina</name>
    <dbReference type="NCBI Taxonomy" id="46732"/>
    <lineage>
        <taxon>Eukaryota</taxon>
        <taxon>Metazoa</taxon>
        <taxon>Cnidaria</taxon>
        <taxon>Anthozoa</taxon>
        <taxon>Hexacorallia</taxon>
        <taxon>Scleractinia</taxon>
        <taxon>Astrocoeniina</taxon>
        <taxon>Pocilloporidae</taxon>
        <taxon>Pocillopora</taxon>
    </lineage>
</organism>
<protein>
    <recommendedName>
        <fullName evidence="3">Nucleoside phosphorylase domain-containing protein</fullName>
    </recommendedName>
</protein>
<evidence type="ECO:0000313" key="2">
    <source>
        <dbReference type="Proteomes" id="UP001159428"/>
    </source>
</evidence>
<dbReference type="GO" id="GO:0005829">
    <property type="term" value="C:cytosol"/>
    <property type="evidence" value="ECO:0007669"/>
    <property type="project" value="TreeGrafter"/>
</dbReference>
<dbReference type="EMBL" id="CALNXJ010000055">
    <property type="protein sequence ID" value="CAH3154164.1"/>
    <property type="molecule type" value="Genomic_DNA"/>
</dbReference>
<name>A0AAU9XQ01_9CNID</name>
<dbReference type="GO" id="GO:0008782">
    <property type="term" value="F:adenosylhomocysteine nucleosidase activity"/>
    <property type="evidence" value="ECO:0007669"/>
    <property type="project" value="TreeGrafter"/>
</dbReference>
<gene>
    <name evidence="1" type="ORF">PMEA_00027426</name>
</gene>
<keyword evidence="2" id="KW-1185">Reference proteome</keyword>
<dbReference type="Gene3D" id="3.40.50.1580">
    <property type="entry name" value="Nucleoside phosphorylase domain"/>
    <property type="match status" value="1"/>
</dbReference>
<reference evidence="1 2" key="1">
    <citation type="submission" date="2022-05" db="EMBL/GenBank/DDBJ databases">
        <authorList>
            <consortium name="Genoscope - CEA"/>
            <person name="William W."/>
        </authorList>
    </citation>
    <scope>NUCLEOTIDE SEQUENCE [LARGE SCALE GENOMIC DNA]</scope>
</reference>
<dbReference type="GO" id="GO:0019284">
    <property type="term" value="P:L-methionine salvage from S-adenosylmethionine"/>
    <property type="evidence" value="ECO:0007669"/>
    <property type="project" value="TreeGrafter"/>
</dbReference>
<dbReference type="AlphaFoldDB" id="A0AAU9XQ01"/>
<sequence>GKDIPPELSICVPEHIHVGLKDVNLPVDILLATVKNCEYLACYMFLKDPFGCCFDRLGHVLFGEIGEGHGKKMKVALMRYTRGSVNPECSLSTVKDAVLLLRAKVVIYVGTCIGLKPEETKLGDVVISAKVTTHGSNVIRSGGNEFTDEKHHMSRHFLDVIRGAIEVWKAPLRDPGTRDVKVHCDVQFLSDIELTSAKWQHDKLIKSYPKATAIEMEGEGLFASEFDHQIGWLVLKGISEYADSTVCSSEKWNTFASVMAASVVVKILSDPDVFQEWSHYQ</sequence>
<evidence type="ECO:0008006" key="3">
    <source>
        <dbReference type="Google" id="ProtNLM"/>
    </source>
</evidence>
<dbReference type="GO" id="GO:0009116">
    <property type="term" value="P:nucleoside metabolic process"/>
    <property type="evidence" value="ECO:0007669"/>
    <property type="project" value="InterPro"/>
</dbReference>
<evidence type="ECO:0000313" key="1">
    <source>
        <dbReference type="EMBL" id="CAH3154164.1"/>
    </source>
</evidence>
<dbReference type="InterPro" id="IPR035994">
    <property type="entry name" value="Nucleoside_phosphorylase_sf"/>
</dbReference>
<feature type="non-terminal residue" evidence="1">
    <location>
        <position position="281"/>
    </location>
</feature>
<dbReference type="PANTHER" id="PTHR46832">
    <property type="entry name" value="5'-METHYLTHIOADENOSINE/S-ADENOSYLHOMOCYSTEINE NUCLEOSIDASE"/>
    <property type="match status" value="1"/>
</dbReference>
<dbReference type="PANTHER" id="PTHR46832:SF1">
    <property type="entry name" value="5'-METHYLTHIOADENOSINE_S-ADENOSYLHOMOCYSTEINE NUCLEOSIDASE"/>
    <property type="match status" value="1"/>
</dbReference>
<dbReference type="Proteomes" id="UP001159428">
    <property type="component" value="Unassembled WGS sequence"/>
</dbReference>
<proteinExistence type="predicted"/>